<accession>A0A9W7G4Y9</accession>
<evidence type="ECO:0000313" key="2">
    <source>
        <dbReference type="EMBL" id="GMI32222.1"/>
    </source>
</evidence>
<feature type="compositionally biased region" description="Gly residues" evidence="1">
    <location>
        <begin position="241"/>
        <end position="251"/>
    </location>
</feature>
<feature type="compositionally biased region" description="Basic residues" evidence="1">
    <location>
        <begin position="709"/>
        <end position="724"/>
    </location>
</feature>
<gene>
    <name evidence="2" type="ORF">TrCOL_g6770</name>
</gene>
<feature type="compositionally biased region" description="Basic and acidic residues" evidence="1">
    <location>
        <begin position="295"/>
        <end position="318"/>
    </location>
</feature>
<evidence type="ECO:0000313" key="3">
    <source>
        <dbReference type="Proteomes" id="UP001165065"/>
    </source>
</evidence>
<organism evidence="2 3">
    <name type="scientific">Triparma columacea</name>
    <dbReference type="NCBI Taxonomy" id="722753"/>
    <lineage>
        <taxon>Eukaryota</taxon>
        <taxon>Sar</taxon>
        <taxon>Stramenopiles</taxon>
        <taxon>Ochrophyta</taxon>
        <taxon>Bolidophyceae</taxon>
        <taxon>Parmales</taxon>
        <taxon>Triparmaceae</taxon>
        <taxon>Triparma</taxon>
    </lineage>
</organism>
<evidence type="ECO:0000256" key="1">
    <source>
        <dbReference type="SAM" id="MobiDB-lite"/>
    </source>
</evidence>
<feature type="region of interest" description="Disordered" evidence="1">
    <location>
        <begin position="241"/>
        <end position="345"/>
    </location>
</feature>
<feature type="region of interest" description="Disordered" evidence="1">
    <location>
        <begin position="362"/>
        <end position="448"/>
    </location>
</feature>
<feature type="compositionally biased region" description="Gly residues" evidence="1">
    <location>
        <begin position="1298"/>
        <end position="1307"/>
    </location>
</feature>
<feature type="region of interest" description="Disordered" evidence="1">
    <location>
        <begin position="706"/>
        <end position="735"/>
    </location>
</feature>
<protein>
    <submittedName>
        <fullName evidence="2">Uncharacterized protein</fullName>
    </submittedName>
</protein>
<comment type="caution">
    <text evidence="2">The sequence shown here is derived from an EMBL/GenBank/DDBJ whole genome shotgun (WGS) entry which is preliminary data.</text>
</comment>
<dbReference type="EMBL" id="BRYA01000016">
    <property type="protein sequence ID" value="GMI32222.1"/>
    <property type="molecule type" value="Genomic_DNA"/>
</dbReference>
<feature type="region of interest" description="Disordered" evidence="1">
    <location>
        <begin position="1085"/>
        <end position="1237"/>
    </location>
</feature>
<proteinExistence type="predicted"/>
<feature type="compositionally biased region" description="Polar residues" evidence="1">
    <location>
        <begin position="322"/>
        <end position="345"/>
    </location>
</feature>
<name>A0A9W7G4Y9_9STRA</name>
<feature type="compositionally biased region" description="Basic and acidic residues" evidence="1">
    <location>
        <begin position="256"/>
        <end position="272"/>
    </location>
</feature>
<feature type="compositionally biased region" description="Basic and acidic residues" evidence="1">
    <location>
        <begin position="1117"/>
        <end position="1152"/>
    </location>
</feature>
<feature type="compositionally biased region" description="Acidic residues" evidence="1">
    <location>
        <begin position="1153"/>
        <end position="1187"/>
    </location>
</feature>
<reference evidence="3" key="1">
    <citation type="journal article" date="2023" name="Commun. Biol.">
        <title>Genome analysis of Parmales, the sister group of diatoms, reveals the evolutionary specialization of diatoms from phago-mixotrophs to photoautotrophs.</title>
        <authorList>
            <person name="Ban H."/>
            <person name="Sato S."/>
            <person name="Yoshikawa S."/>
            <person name="Yamada K."/>
            <person name="Nakamura Y."/>
            <person name="Ichinomiya M."/>
            <person name="Sato N."/>
            <person name="Blanc-Mathieu R."/>
            <person name="Endo H."/>
            <person name="Kuwata A."/>
            <person name="Ogata H."/>
        </authorList>
    </citation>
    <scope>NUCLEOTIDE SEQUENCE [LARGE SCALE GENOMIC DNA]</scope>
</reference>
<feature type="region of interest" description="Disordered" evidence="1">
    <location>
        <begin position="1274"/>
        <end position="1319"/>
    </location>
</feature>
<feature type="compositionally biased region" description="Gly residues" evidence="1">
    <location>
        <begin position="1101"/>
        <end position="1110"/>
    </location>
</feature>
<keyword evidence="3" id="KW-1185">Reference proteome</keyword>
<feature type="compositionally biased region" description="Basic and acidic residues" evidence="1">
    <location>
        <begin position="362"/>
        <end position="376"/>
    </location>
</feature>
<feature type="compositionally biased region" description="Polar residues" evidence="1">
    <location>
        <begin position="381"/>
        <end position="395"/>
    </location>
</feature>
<sequence length="1345" mass="147555">MDANRAFRLIYKGLHRVASGKENSPSVTAELNIVDTVLLDQHLQPNLHLFTSKQGVVQRKKHKNVNWSSVRNAIRRSSKLYPAKYVAILRFSDPMKQHLQTHLVSTSKSFDNIEHDLGKDIGGTLECIQMYSHELANPGSGVFHCNYTCTPTGSTKYTSVQVKVWPEKEEEGGEGGGETENGDDRFVHVAPWRHNTMVATTRSIVSFVEKTHGCKFSSTTLEFVFDPSTAQPVLLGVVEGRLGGKGGGGGSPESKGGGKDRHVQKKKEESGAQERGGGRRASFDKQLIEEVELFPTKREMNMKKESSSNRRSFSDGRVRPSSARNISTNVNTSVMPGPISPTQRQLKSRLRAVTAPAEDMFEEKKTGGEDKELEMRRRSRSTSNFMTSTANSLKQSGIRRGDFTMEFPGGGENPSANVKKMKKARSGRPASAPSRRRNNLPRTPSFSAARFEELGAGLDRKAKKGILSKIGRGYGAKTPFNSAAVSRENSPETVRSIGRITGAESADYFVPAVPEMKANKLISYGTANMAYSNVNQICRGNYCHMFAKDDNLLTGMGGDVPLYVANKSLLLAKVEEKFDDDAQLIGLYAQRLTELGVTSDDNANEVAIFTDVVDERFRRVLQECQVEALELFSKSMRINAGVGKRWELADFEQAARKTKYSEAMAGVPPARAYDQVPVCKHCYSIYNILNARRDHMYDINDKKGGFGKAGKKVNKNSRSSKKQWKQSLSHTAGVGNQRGLEKLTVQEVRGTAARKKLLARRERELVEMSKRVERAEAKRAAMCGPTNRFGGGGRRKKRQEIEGGGEGGEHDEEEHQSLLLFAEGQGQREHEEQYHIQHRGQPSPVPQVQGGSNALIITSGDIGFDGRKFVFRPPSMPRQLALSDVRKAGFVADRVRAVVEAEKEEQRENIMTIKVDVGGEQVGYESVKGVGGETKKERERKREEEVDPFDVLKPAPVMTPLSKDFGLGLGLGLGTADYEGGGRVAEGGGVGEGNNYSFLDSPFTFEQLGGIDGGHGVYLDEDGAGEEGGGELGLAANQSFAMRQEIDDLKSFKLELDKTVSVKRNKSEEVSDSMRQELDDLKSFKLELDKSAKPPRVPMKGSGGGGGGGSAKVIKAIKVEKGGEEKKEEGVDWEEEPFRKEEEEEPFLKEGGGEEEEEEEENPYADDFAEYEDDFADEEGEEVEEVEGGAAEEGAARLQNFLNAQVDAENETNPKVEQETNSQGGQEDGDDLSLLSDGVTGIDFINEYELTEEPGNESQYLPSLDQINQVPLGVLSGGENMGENHGIPMMVGEDEKGGQGGGWGGGWEEQERERRPLPSGDFLSELAQLKADAQALNAAYAKKGM</sequence>
<feature type="region of interest" description="Disordered" evidence="1">
    <location>
        <begin position="783"/>
        <end position="813"/>
    </location>
</feature>
<dbReference type="Proteomes" id="UP001165065">
    <property type="component" value="Unassembled WGS sequence"/>
</dbReference>
<dbReference type="OrthoDB" id="199089at2759"/>